<dbReference type="AlphaFoldDB" id="A0A4R2R128"/>
<dbReference type="Gene3D" id="1.20.1250.20">
    <property type="entry name" value="MFS general substrate transporter like domains"/>
    <property type="match status" value="2"/>
</dbReference>
<dbReference type="PROSITE" id="PS00217">
    <property type="entry name" value="SUGAR_TRANSPORT_2"/>
    <property type="match status" value="1"/>
</dbReference>
<feature type="transmembrane region" description="Helical" evidence="11">
    <location>
        <begin position="335"/>
        <end position="360"/>
    </location>
</feature>
<evidence type="ECO:0000256" key="9">
    <source>
        <dbReference type="ARBA" id="ARBA00037295"/>
    </source>
</evidence>
<feature type="transmembrane region" description="Helical" evidence="11">
    <location>
        <begin position="56"/>
        <end position="79"/>
    </location>
</feature>
<dbReference type="PROSITE" id="PS00216">
    <property type="entry name" value="SUGAR_TRANSPORT_1"/>
    <property type="match status" value="1"/>
</dbReference>
<feature type="transmembrane region" description="Helical" evidence="11">
    <location>
        <begin position="310"/>
        <end position="329"/>
    </location>
</feature>
<keyword evidence="8 11" id="KW-0472">Membrane</keyword>
<dbReference type="OrthoDB" id="9066401at2"/>
<protein>
    <recommendedName>
        <fullName evidence="10">Putative proline/betaine transporter</fullName>
    </recommendedName>
</protein>
<organism evidence="13 14">
    <name type="scientific">Tamaricihabitans halophyticus</name>
    <dbReference type="NCBI Taxonomy" id="1262583"/>
    <lineage>
        <taxon>Bacteria</taxon>
        <taxon>Bacillati</taxon>
        <taxon>Actinomycetota</taxon>
        <taxon>Actinomycetes</taxon>
        <taxon>Pseudonocardiales</taxon>
        <taxon>Pseudonocardiaceae</taxon>
        <taxon>Tamaricihabitans</taxon>
    </lineage>
</organism>
<feature type="transmembrane region" description="Helical" evidence="11">
    <location>
        <begin position="404"/>
        <end position="424"/>
    </location>
</feature>
<dbReference type="InterPro" id="IPR011701">
    <property type="entry name" value="MFS"/>
</dbReference>
<sequence>MGSSPAATMPLSVRQRRTARASVVGSILEWYDFFLFGAASAIVFNKLFFSAASPAAGTLASFATFGVGFAVRPIGGVLLAHLGDRIGRRPVLLLTVLLMGVSTFAIGFLPTYEQIGFWAPTLLVLCRLLQGFGVGAEYGGALVLSAESAKPEKRGFYASLPGSGQFIGVVLASGALGAVASLPEEQFLTWGWRIPFLASIIVVLGALVLRAMMPESEQFENVRESGRRERLPILTTLRTRPKAILLLIGTGCATAVASYSIQGYLPSYLSQQLGLSDNIAVLGTTIAGMVSIVTIPIAGALSDRIGRKPVIIVGGFAIAAFAYPFFLMINTRQTWLIWLAIVIGFALILNSIFAVTGSFYSEAVPTEVRYSGLVAVREFNGVIFAGTAPFMAALLVQLGNDQPWYLAGYMALSGIITAVCALALPETAPVKAGIGGDHVAAELSEVTATGTETTTEATSR</sequence>
<feature type="transmembrane region" description="Helical" evidence="11">
    <location>
        <begin position="156"/>
        <end position="178"/>
    </location>
</feature>
<evidence type="ECO:0000256" key="6">
    <source>
        <dbReference type="ARBA" id="ARBA00022847"/>
    </source>
</evidence>
<feature type="transmembrane region" description="Helical" evidence="11">
    <location>
        <begin position="190"/>
        <end position="209"/>
    </location>
</feature>
<feature type="transmembrane region" description="Helical" evidence="11">
    <location>
        <begin position="381"/>
        <end position="398"/>
    </location>
</feature>
<evidence type="ECO:0000259" key="12">
    <source>
        <dbReference type="PROSITE" id="PS50850"/>
    </source>
</evidence>
<evidence type="ECO:0000313" key="14">
    <source>
        <dbReference type="Proteomes" id="UP000294911"/>
    </source>
</evidence>
<reference evidence="13 14" key="1">
    <citation type="submission" date="2019-03" db="EMBL/GenBank/DDBJ databases">
        <title>Genomic Encyclopedia of Type Strains, Phase IV (KMG-IV): sequencing the most valuable type-strain genomes for metagenomic binning, comparative biology and taxonomic classification.</title>
        <authorList>
            <person name="Goeker M."/>
        </authorList>
    </citation>
    <scope>NUCLEOTIDE SEQUENCE [LARGE SCALE GENOMIC DNA]</scope>
    <source>
        <strain evidence="13 14">DSM 45765</strain>
    </source>
</reference>
<name>A0A4R2R128_9PSEU</name>
<feature type="domain" description="Major facilitator superfamily (MFS) profile" evidence="12">
    <location>
        <begin position="18"/>
        <end position="426"/>
    </location>
</feature>
<dbReference type="GO" id="GO:0015293">
    <property type="term" value="F:symporter activity"/>
    <property type="evidence" value="ECO:0007669"/>
    <property type="project" value="UniProtKB-KW"/>
</dbReference>
<comment type="function">
    <text evidence="9">May be a proton symporter involved in the uptake of osmolytes such as proline and glycine betaine.</text>
</comment>
<dbReference type="Proteomes" id="UP000294911">
    <property type="component" value="Unassembled WGS sequence"/>
</dbReference>
<keyword evidence="4" id="KW-1003">Cell membrane</keyword>
<dbReference type="SUPFAM" id="SSF103473">
    <property type="entry name" value="MFS general substrate transporter"/>
    <property type="match status" value="1"/>
</dbReference>
<dbReference type="RefSeq" id="WP_132874980.1">
    <property type="nucleotide sequence ID" value="NZ_SLXQ01000001.1"/>
</dbReference>
<feature type="transmembrane region" description="Helical" evidence="11">
    <location>
        <begin position="91"/>
        <end position="109"/>
    </location>
</feature>
<dbReference type="InterPro" id="IPR020846">
    <property type="entry name" value="MFS_dom"/>
</dbReference>
<dbReference type="InterPro" id="IPR005829">
    <property type="entry name" value="Sugar_transporter_CS"/>
</dbReference>
<evidence type="ECO:0000256" key="3">
    <source>
        <dbReference type="ARBA" id="ARBA00022448"/>
    </source>
</evidence>
<evidence type="ECO:0000256" key="2">
    <source>
        <dbReference type="ARBA" id="ARBA00008240"/>
    </source>
</evidence>
<comment type="subcellular location">
    <subcellularLocation>
        <location evidence="1">Cell membrane</location>
        <topology evidence="1">Multi-pass membrane protein</topology>
    </subcellularLocation>
</comment>
<keyword evidence="3" id="KW-0813">Transport</keyword>
<evidence type="ECO:0000256" key="8">
    <source>
        <dbReference type="ARBA" id="ARBA00023136"/>
    </source>
</evidence>
<dbReference type="Pfam" id="PF07690">
    <property type="entry name" value="MFS_1"/>
    <property type="match status" value="1"/>
</dbReference>
<evidence type="ECO:0000256" key="11">
    <source>
        <dbReference type="SAM" id="Phobius"/>
    </source>
</evidence>
<keyword evidence="14" id="KW-1185">Reference proteome</keyword>
<proteinExistence type="inferred from homology"/>
<evidence type="ECO:0000313" key="13">
    <source>
        <dbReference type="EMBL" id="TCP56372.1"/>
    </source>
</evidence>
<evidence type="ECO:0000256" key="4">
    <source>
        <dbReference type="ARBA" id="ARBA00022475"/>
    </source>
</evidence>
<evidence type="ECO:0000256" key="5">
    <source>
        <dbReference type="ARBA" id="ARBA00022692"/>
    </source>
</evidence>
<feature type="transmembrane region" description="Helical" evidence="11">
    <location>
        <begin position="21"/>
        <end position="44"/>
    </location>
</feature>
<gene>
    <name evidence="13" type="ORF">EV191_101315</name>
</gene>
<keyword evidence="5 11" id="KW-0812">Transmembrane</keyword>
<dbReference type="EMBL" id="SLXQ01000001">
    <property type="protein sequence ID" value="TCP56372.1"/>
    <property type="molecule type" value="Genomic_DNA"/>
</dbReference>
<comment type="similarity">
    <text evidence="2">Belongs to the major facilitator superfamily. Metabolite:H+ Symporter (MHS) family (TC 2.A.1.6) family.</text>
</comment>
<dbReference type="FunFam" id="1.20.1250.20:FF:000001">
    <property type="entry name" value="Dicarboxylate MFS transporter"/>
    <property type="match status" value="1"/>
</dbReference>
<evidence type="ECO:0000256" key="10">
    <source>
        <dbReference type="ARBA" id="ARBA00039918"/>
    </source>
</evidence>
<keyword evidence="7 11" id="KW-1133">Transmembrane helix</keyword>
<feature type="transmembrane region" description="Helical" evidence="11">
    <location>
        <begin position="115"/>
        <end position="144"/>
    </location>
</feature>
<keyword evidence="6" id="KW-0769">Symport</keyword>
<dbReference type="PANTHER" id="PTHR43045">
    <property type="entry name" value="SHIKIMATE TRANSPORTER"/>
    <property type="match status" value="1"/>
</dbReference>
<accession>A0A4R2R128</accession>
<comment type="caution">
    <text evidence="13">The sequence shown here is derived from an EMBL/GenBank/DDBJ whole genome shotgun (WGS) entry which is preliminary data.</text>
</comment>
<feature type="transmembrane region" description="Helical" evidence="11">
    <location>
        <begin position="281"/>
        <end position="301"/>
    </location>
</feature>
<dbReference type="InterPro" id="IPR036259">
    <property type="entry name" value="MFS_trans_sf"/>
</dbReference>
<dbReference type="PROSITE" id="PS50850">
    <property type="entry name" value="MFS"/>
    <property type="match status" value="1"/>
</dbReference>
<evidence type="ECO:0000256" key="1">
    <source>
        <dbReference type="ARBA" id="ARBA00004651"/>
    </source>
</evidence>
<evidence type="ECO:0000256" key="7">
    <source>
        <dbReference type="ARBA" id="ARBA00022989"/>
    </source>
</evidence>
<dbReference type="CDD" id="cd17369">
    <property type="entry name" value="MFS_ShiA_like"/>
    <property type="match status" value="1"/>
</dbReference>
<dbReference type="PANTHER" id="PTHR43045:SF1">
    <property type="entry name" value="SHIKIMATE TRANSPORTER"/>
    <property type="match status" value="1"/>
</dbReference>
<dbReference type="GO" id="GO:0005886">
    <property type="term" value="C:plasma membrane"/>
    <property type="evidence" value="ECO:0007669"/>
    <property type="project" value="UniProtKB-SubCell"/>
</dbReference>
<feature type="transmembrane region" description="Helical" evidence="11">
    <location>
        <begin position="243"/>
        <end position="261"/>
    </location>
</feature>